<evidence type="ECO:0000256" key="3">
    <source>
        <dbReference type="ARBA" id="ARBA00022723"/>
    </source>
</evidence>
<evidence type="ECO:0000259" key="13">
    <source>
        <dbReference type="PROSITE" id="PS50106"/>
    </source>
</evidence>
<dbReference type="SUPFAM" id="SSF53098">
    <property type="entry name" value="Ribonuclease H-like"/>
    <property type="match status" value="1"/>
</dbReference>
<keyword evidence="11" id="KW-0233">DNA recombination</keyword>
<dbReference type="InterPro" id="IPR004447">
    <property type="entry name" value="Peptidase_S41A"/>
</dbReference>
<dbReference type="InterPro" id="IPR050951">
    <property type="entry name" value="Retrovirus_Pol_polyprotein"/>
</dbReference>
<dbReference type="GO" id="GO:0046872">
    <property type="term" value="F:metal ion binding"/>
    <property type="evidence" value="ECO:0007669"/>
    <property type="project" value="UniProtKB-KW"/>
</dbReference>
<dbReference type="Pfam" id="PF03572">
    <property type="entry name" value="Peptidase_S41"/>
    <property type="match status" value="1"/>
</dbReference>
<evidence type="ECO:0008006" key="17">
    <source>
        <dbReference type="Google" id="ProtNLM"/>
    </source>
</evidence>
<dbReference type="GO" id="GO:0006310">
    <property type="term" value="P:DNA recombination"/>
    <property type="evidence" value="ECO:0007669"/>
    <property type="project" value="UniProtKB-KW"/>
</dbReference>
<dbReference type="GO" id="GO:0003887">
    <property type="term" value="F:DNA-directed DNA polymerase activity"/>
    <property type="evidence" value="ECO:0007669"/>
    <property type="project" value="UniProtKB-KW"/>
</dbReference>
<dbReference type="InterPro" id="IPR036034">
    <property type="entry name" value="PDZ_sf"/>
</dbReference>
<dbReference type="FunFam" id="3.30.70.270:FF:000020">
    <property type="entry name" value="Transposon Tf2-6 polyprotein-like Protein"/>
    <property type="match status" value="1"/>
</dbReference>
<dbReference type="Gene3D" id="1.10.340.70">
    <property type="match status" value="1"/>
</dbReference>
<dbReference type="PROSITE" id="PS50106">
    <property type="entry name" value="PDZ"/>
    <property type="match status" value="1"/>
</dbReference>
<evidence type="ECO:0000259" key="14">
    <source>
        <dbReference type="PROSITE" id="PS50994"/>
    </source>
</evidence>
<comment type="similarity">
    <text evidence="1">Belongs to the peptidase S41A family.</text>
</comment>
<dbReference type="SUPFAM" id="SSF56672">
    <property type="entry name" value="DNA/RNA polymerases"/>
    <property type="match status" value="1"/>
</dbReference>
<name>A0AAQ3TWZ5_PASNO</name>
<reference evidence="15 16" key="1">
    <citation type="submission" date="2024-02" db="EMBL/GenBank/DDBJ databases">
        <title>High-quality chromosome-scale genome assembly of Pensacola bahiagrass (Paspalum notatum Flugge var. saurae).</title>
        <authorList>
            <person name="Vega J.M."/>
            <person name="Podio M."/>
            <person name="Orjuela J."/>
            <person name="Siena L.A."/>
            <person name="Pessino S.C."/>
            <person name="Combes M.C."/>
            <person name="Mariac C."/>
            <person name="Albertini E."/>
            <person name="Pupilli F."/>
            <person name="Ortiz J.P.A."/>
            <person name="Leblanc O."/>
        </authorList>
    </citation>
    <scope>NUCLEOTIDE SEQUENCE [LARGE SCALE GENOMIC DNA]</scope>
    <source>
        <strain evidence="15">R1</strain>
        <tissue evidence="15">Leaf</tissue>
    </source>
</reference>
<keyword evidence="16" id="KW-1185">Reference proteome</keyword>
<organism evidence="15 16">
    <name type="scientific">Paspalum notatum var. saurae</name>
    <dbReference type="NCBI Taxonomy" id="547442"/>
    <lineage>
        <taxon>Eukaryota</taxon>
        <taxon>Viridiplantae</taxon>
        <taxon>Streptophyta</taxon>
        <taxon>Embryophyta</taxon>
        <taxon>Tracheophyta</taxon>
        <taxon>Spermatophyta</taxon>
        <taxon>Magnoliopsida</taxon>
        <taxon>Liliopsida</taxon>
        <taxon>Poales</taxon>
        <taxon>Poaceae</taxon>
        <taxon>PACMAD clade</taxon>
        <taxon>Panicoideae</taxon>
        <taxon>Andropogonodae</taxon>
        <taxon>Paspaleae</taxon>
        <taxon>Paspalinae</taxon>
        <taxon>Paspalum</taxon>
    </lineage>
</organism>
<accession>A0AAQ3TWZ5</accession>
<keyword evidence="9" id="KW-0808">Transferase</keyword>
<dbReference type="SMART" id="SM00245">
    <property type="entry name" value="TSPc"/>
    <property type="match status" value="1"/>
</dbReference>
<keyword evidence="9" id="KW-0239">DNA-directed DNA polymerase</keyword>
<keyword evidence="4" id="KW-0064">Aspartyl protease</keyword>
<dbReference type="Gene3D" id="3.10.20.370">
    <property type="match status" value="1"/>
</dbReference>
<keyword evidence="8" id="KW-0695">RNA-directed DNA polymerase</keyword>
<dbReference type="InterPro" id="IPR029045">
    <property type="entry name" value="ClpP/crotonase-like_dom_sf"/>
</dbReference>
<evidence type="ECO:0000256" key="4">
    <source>
        <dbReference type="ARBA" id="ARBA00022750"/>
    </source>
</evidence>
<evidence type="ECO:0000256" key="12">
    <source>
        <dbReference type="ARBA" id="ARBA00023268"/>
    </source>
</evidence>
<dbReference type="InterPro" id="IPR041577">
    <property type="entry name" value="RT_RNaseH_2"/>
</dbReference>
<keyword evidence="7" id="KW-0229">DNA integration</keyword>
<dbReference type="CDD" id="cd09274">
    <property type="entry name" value="RNase_HI_RT_Ty3"/>
    <property type="match status" value="1"/>
</dbReference>
<dbReference type="Pfam" id="PF17919">
    <property type="entry name" value="RT_RNaseH_2"/>
    <property type="match status" value="1"/>
</dbReference>
<keyword evidence="9" id="KW-0548">Nucleotidyltransferase</keyword>
<protein>
    <recommendedName>
        <fullName evidence="17">Integrase catalytic domain-containing protein</fullName>
    </recommendedName>
</protein>
<evidence type="ECO:0000313" key="16">
    <source>
        <dbReference type="Proteomes" id="UP001341281"/>
    </source>
</evidence>
<dbReference type="SMART" id="SM00228">
    <property type="entry name" value="PDZ"/>
    <property type="match status" value="1"/>
</dbReference>
<evidence type="ECO:0000256" key="2">
    <source>
        <dbReference type="ARBA" id="ARBA00022670"/>
    </source>
</evidence>
<dbReference type="GO" id="GO:0008236">
    <property type="term" value="F:serine-type peptidase activity"/>
    <property type="evidence" value="ECO:0007669"/>
    <property type="project" value="InterPro"/>
</dbReference>
<dbReference type="SUPFAM" id="SSF50156">
    <property type="entry name" value="PDZ domain-like"/>
    <property type="match status" value="1"/>
</dbReference>
<evidence type="ECO:0000313" key="15">
    <source>
        <dbReference type="EMBL" id="WVZ81315.1"/>
    </source>
</evidence>
<feature type="domain" description="PDZ" evidence="13">
    <location>
        <begin position="651"/>
        <end position="686"/>
    </location>
</feature>
<dbReference type="Gene3D" id="3.30.420.10">
    <property type="entry name" value="Ribonuclease H-like superfamily/Ribonuclease H"/>
    <property type="match status" value="1"/>
</dbReference>
<keyword evidence="2" id="KW-0645">Protease</keyword>
<dbReference type="FunFam" id="3.30.420.10:FF:000219">
    <property type="entry name" value="Putative retroelement"/>
    <property type="match status" value="1"/>
</dbReference>
<dbReference type="AlphaFoldDB" id="A0AAQ3TWZ5"/>
<evidence type="ECO:0000256" key="7">
    <source>
        <dbReference type="ARBA" id="ARBA00022908"/>
    </source>
</evidence>
<dbReference type="Pfam" id="PF24626">
    <property type="entry name" value="SH3_Tf2-1"/>
    <property type="match status" value="1"/>
</dbReference>
<dbReference type="Pfam" id="PF17921">
    <property type="entry name" value="Integrase_H2C2"/>
    <property type="match status" value="1"/>
</dbReference>
<dbReference type="Gene3D" id="3.90.226.10">
    <property type="entry name" value="2-enoyl-CoA Hydratase, Chain A, domain 1"/>
    <property type="match status" value="1"/>
</dbReference>
<dbReference type="Pfam" id="PF17820">
    <property type="entry name" value="PDZ_6"/>
    <property type="match status" value="1"/>
</dbReference>
<dbReference type="GO" id="GO:0004190">
    <property type="term" value="F:aspartic-type endopeptidase activity"/>
    <property type="evidence" value="ECO:0007669"/>
    <property type="project" value="UniProtKB-KW"/>
</dbReference>
<keyword evidence="3" id="KW-0479">Metal-binding</keyword>
<evidence type="ECO:0000256" key="11">
    <source>
        <dbReference type="ARBA" id="ARBA00023172"/>
    </source>
</evidence>
<dbReference type="GO" id="GO:0006508">
    <property type="term" value="P:proteolysis"/>
    <property type="evidence" value="ECO:0007669"/>
    <property type="project" value="UniProtKB-KW"/>
</dbReference>
<dbReference type="InterPro" id="IPR036397">
    <property type="entry name" value="RNaseH_sf"/>
</dbReference>
<evidence type="ECO:0000256" key="9">
    <source>
        <dbReference type="ARBA" id="ARBA00022932"/>
    </source>
</evidence>
<dbReference type="GO" id="GO:0003964">
    <property type="term" value="F:RNA-directed DNA polymerase activity"/>
    <property type="evidence" value="ECO:0007669"/>
    <property type="project" value="UniProtKB-KW"/>
</dbReference>
<evidence type="ECO:0000256" key="1">
    <source>
        <dbReference type="ARBA" id="ARBA00009179"/>
    </source>
</evidence>
<keyword evidence="10" id="KW-0238">DNA-binding</keyword>
<keyword evidence="12" id="KW-0511">Multifunctional enzyme</keyword>
<dbReference type="Gene3D" id="3.30.70.270">
    <property type="match status" value="1"/>
</dbReference>
<sequence length="865" mass="95736">MDAGKVQAVTDWPVPRSVRALRGFLGLAGYYRKYVRDYGALVALLTQLLCKDAFAWSPGAAAAFQQLKTALTTAPVLALPDFTRPFIVECDASGAGCGAVLHQGEGPVAFFSRPMAPRHHGLAAYERELIGLVQAVRHWRPYLWGRPFKVRTDHYSLKFLLDQRLATIPQHHWVSKLLGFDFSVEYKPGRSNVVADALSRRDSEVGPVMAISGPRFDMVRDLRLAATTDPALVALSDQSALEEAHAVGHEGIEKTLHRFRRDFHTPHDRRAVQQLVCHCLVCQRNKTDHLHPVGLLLPLPVPTTVWSDISMDFMEGLPKVGGKSVILTVVDRFSKYAHFIALAHPYSAETVARVFFTEIVRLHGVPSSIVSDRDPVFTSSFWQALFALMGTKLQLSSAFHPQSDGQSEAVNKTIGMYLRCLTGDRPRQWLRWLPWAEYVYNTSFHSTLRDTPFRVVYGRDPPAIRSYDHGDCRVAAVAQSVAERDEFLADVRARLLQAQYVAKRSYDRHHRELAFQVGDWVWLRIRHRSPASIQGSQKGKLRPRFYGPYKVLAVVNKVAYRLQLPPRARIHDVFHVGLLKPFVGTPPEAPPALPPLHFGAAQAAPARTSRVRLDRGVRQVLEYQSFRIGSDGNVQGVGVFINKEPSSGRLGGPADRAGIHEGDELVEIDGKSVSGLDGEAAAQRLRGRVGTTVKVKLLDGTGNERGGKIRQKEVQLSREIINLSPLSATIISHRSDDGHECKTGYVRLAAFSQTAAAEMENAVKRMEDEGVQSYILDLRNNPGGLVKAGLDVAQIWLDGNETLVNTIDRDGNVLPINMIQGHSLTHDPLAVLVNEGSASASEILAGALHDNGRAILIGHRTFECH</sequence>
<dbReference type="PANTHER" id="PTHR37984">
    <property type="entry name" value="PROTEIN CBG26694"/>
    <property type="match status" value="1"/>
</dbReference>
<keyword evidence="6" id="KW-0460">Magnesium</keyword>
<dbReference type="PANTHER" id="PTHR37984:SF5">
    <property type="entry name" value="PROTEIN NYNRIN-LIKE"/>
    <property type="match status" value="1"/>
</dbReference>
<dbReference type="InterPro" id="IPR005151">
    <property type="entry name" value="Tail-specific_protease"/>
</dbReference>
<dbReference type="CDD" id="cd07560">
    <property type="entry name" value="Peptidase_S41_CPP"/>
    <property type="match status" value="1"/>
</dbReference>
<dbReference type="InterPro" id="IPR043502">
    <property type="entry name" value="DNA/RNA_pol_sf"/>
</dbReference>
<evidence type="ECO:0000256" key="8">
    <source>
        <dbReference type="ARBA" id="ARBA00022918"/>
    </source>
</evidence>
<evidence type="ECO:0000256" key="10">
    <source>
        <dbReference type="ARBA" id="ARBA00023125"/>
    </source>
</evidence>
<dbReference type="PROSITE" id="PS50994">
    <property type="entry name" value="INTEGRASE"/>
    <property type="match status" value="1"/>
</dbReference>
<dbReference type="InterPro" id="IPR012337">
    <property type="entry name" value="RNaseH-like_sf"/>
</dbReference>
<proteinExistence type="inferred from homology"/>
<dbReference type="Gene3D" id="3.30.750.44">
    <property type="match status" value="1"/>
</dbReference>
<dbReference type="GO" id="GO:0003677">
    <property type="term" value="F:DNA binding"/>
    <property type="evidence" value="ECO:0007669"/>
    <property type="project" value="UniProtKB-KW"/>
</dbReference>
<dbReference type="CDD" id="cd06782">
    <property type="entry name" value="cpPDZ_CPP-like"/>
    <property type="match status" value="1"/>
</dbReference>
<dbReference type="InterPro" id="IPR041489">
    <property type="entry name" value="PDZ_6"/>
</dbReference>
<dbReference type="EMBL" id="CP144750">
    <property type="protein sequence ID" value="WVZ81315.1"/>
    <property type="molecule type" value="Genomic_DNA"/>
</dbReference>
<dbReference type="InterPro" id="IPR056924">
    <property type="entry name" value="SH3_Tf2-1"/>
</dbReference>
<keyword evidence="5" id="KW-0378">Hydrolase</keyword>
<dbReference type="Proteomes" id="UP001341281">
    <property type="component" value="Chromosome 06"/>
</dbReference>
<dbReference type="InterPro" id="IPR001478">
    <property type="entry name" value="PDZ"/>
</dbReference>
<dbReference type="Pfam" id="PF00665">
    <property type="entry name" value="rve"/>
    <property type="match status" value="1"/>
</dbReference>
<dbReference type="InterPro" id="IPR043128">
    <property type="entry name" value="Rev_trsase/Diguanyl_cyclase"/>
</dbReference>
<evidence type="ECO:0000256" key="5">
    <source>
        <dbReference type="ARBA" id="ARBA00022801"/>
    </source>
</evidence>
<gene>
    <name evidence="15" type="ORF">U9M48_028705</name>
</gene>
<dbReference type="SUPFAM" id="SSF52096">
    <property type="entry name" value="ClpP/crotonase"/>
    <property type="match status" value="1"/>
</dbReference>
<evidence type="ECO:0000256" key="6">
    <source>
        <dbReference type="ARBA" id="ARBA00022842"/>
    </source>
</evidence>
<feature type="domain" description="Integrase catalytic" evidence="14">
    <location>
        <begin position="298"/>
        <end position="460"/>
    </location>
</feature>
<dbReference type="InterPro" id="IPR001584">
    <property type="entry name" value="Integrase_cat-core"/>
</dbReference>
<dbReference type="GO" id="GO:0015074">
    <property type="term" value="P:DNA integration"/>
    <property type="evidence" value="ECO:0007669"/>
    <property type="project" value="UniProtKB-KW"/>
</dbReference>
<dbReference type="InterPro" id="IPR041588">
    <property type="entry name" value="Integrase_H2C2"/>
</dbReference>
<dbReference type="Gene3D" id="2.30.42.10">
    <property type="match status" value="1"/>
</dbReference>